<dbReference type="EMBL" id="FNCJ01000020">
    <property type="protein sequence ID" value="SDI31383.1"/>
    <property type="molecule type" value="Genomic_DNA"/>
</dbReference>
<gene>
    <name evidence="1" type="ORF">SAMN05216466_120127</name>
</gene>
<evidence type="ECO:0000313" key="1">
    <source>
        <dbReference type="EMBL" id="SDI31383.1"/>
    </source>
</evidence>
<accession>A0A1G8JJZ7</accession>
<name>A0A1G8JJZ7_9BURK</name>
<protein>
    <submittedName>
        <fullName evidence="1">Uncharacterized protein</fullName>
    </submittedName>
</protein>
<proteinExistence type="predicted"/>
<dbReference type="AlphaFoldDB" id="A0A1G8JJZ7"/>
<evidence type="ECO:0000313" key="2">
    <source>
        <dbReference type="Proteomes" id="UP000199706"/>
    </source>
</evidence>
<reference evidence="1 2" key="1">
    <citation type="submission" date="2016-10" db="EMBL/GenBank/DDBJ databases">
        <authorList>
            <person name="de Groot N.N."/>
        </authorList>
    </citation>
    <scope>NUCLEOTIDE SEQUENCE [LARGE SCALE GENOMIC DNA]</scope>
    <source>
        <strain evidence="1 2">LMG 2247</strain>
    </source>
</reference>
<dbReference type="Proteomes" id="UP000199706">
    <property type="component" value="Unassembled WGS sequence"/>
</dbReference>
<sequence length="52" mass="5736">MECLNSRKPMPGMPLLAKVRYHGGSRHSSGWYLDAPKWGVRRVGTEPPAGLS</sequence>
<organism evidence="1 2">
    <name type="scientific">Paraburkholderia phenazinium</name>
    <dbReference type="NCBI Taxonomy" id="60549"/>
    <lineage>
        <taxon>Bacteria</taxon>
        <taxon>Pseudomonadati</taxon>
        <taxon>Pseudomonadota</taxon>
        <taxon>Betaproteobacteria</taxon>
        <taxon>Burkholderiales</taxon>
        <taxon>Burkholderiaceae</taxon>
        <taxon>Paraburkholderia</taxon>
    </lineage>
</organism>